<evidence type="ECO:0008006" key="4">
    <source>
        <dbReference type="Google" id="ProtNLM"/>
    </source>
</evidence>
<dbReference type="PANTHER" id="PTHR39476">
    <property type="entry name" value="NADH:UBIQUINONE OXIDOREDUCTASE 6.6KD SUBUNIT"/>
    <property type="match status" value="1"/>
</dbReference>
<organism evidence="2 3">
    <name type="scientific">Tuber borchii</name>
    <name type="common">White truffle</name>
    <dbReference type="NCBI Taxonomy" id="42251"/>
    <lineage>
        <taxon>Eukaryota</taxon>
        <taxon>Fungi</taxon>
        <taxon>Dikarya</taxon>
        <taxon>Ascomycota</taxon>
        <taxon>Pezizomycotina</taxon>
        <taxon>Pezizomycetes</taxon>
        <taxon>Pezizales</taxon>
        <taxon>Tuberaceae</taxon>
        <taxon>Tuber</taxon>
    </lineage>
</organism>
<comment type="caution">
    <text evidence="2">The sequence shown here is derived from an EMBL/GenBank/DDBJ whole genome shotgun (WGS) entry which is preliminary data.</text>
</comment>
<evidence type="ECO:0000313" key="3">
    <source>
        <dbReference type="Proteomes" id="UP000244722"/>
    </source>
</evidence>
<feature type="transmembrane region" description="Helical" evidence="1">
    <location>
        <begin position="39"/>
        <end position="58"/>
    </location>
</feature>
<protein>
    <recommendedName>
        <fullName evidence="4">Complex I-B15</fullName>
    </recommendedName>
</protein>
<evidence type="ECO:0000256" key="1">
    <source>
        <dbReference type="SAM" id="Phobius"/>
    </source>
</evidence>
<reference evidence="2 3" key="1">
    <citation type="submission" date="2017-04" db="EMBL/GenBank/DDBJ databases">
        <title>Draft genome sequence of Tuber borchii Vittad., a whitish edible truffle.</title>
        <authorList>
            <consortium name="DOE Joint Genome Institute"/>
            <person name="Murat C."/>
            <person name="Kuo A."/>
            <person name="Barry K.W."/>
            <person name="Clum A."/>
            <person name="Dockter R.B."/>
            <person name="Fauchery L."/>
            <person name="Iotti M."/>
            <person name="Kohler A."/>
            <person name="Labutti K."/>
            <person name="Lindquist E.A."/>
            <person name="Lipzen A."/>
            <person name="Ohm R.A."/>
            <person name="Wang M."/>
            <person name="Grigoriev I.V."/>
            <person name="Zambonelli A."/>
            <person name="Martin F.M."/>
        </authorList>
    </citation>
    <scope>NUCLEOTIDE SEQUENCE [LARGE SCALE GENOMIC DNA]</scope>
    <source>
        <strain evidence="2 3">Tbo3840</strain>
    </source>
</reference>
<dbReference type="PANTHER" id="PTHR39476:SF1">
    <property type="entry name" value="NADH DEHYDROGENASE [UBIQUINONE] 1 BETA SUBCOMPLEX SUBUNIT 4"/>
    <property type="match status" value="1"/>
</dbReference>
<dbReference type="OrthoDB" id="15108at2759"/>
<keyword evidence="1" id="KW-0472">Membrane</keyword>
<keyword evidence="1" id="KW-1133">Transmembrane helix</keyword>
<proteinExistence type="predicted"/>
<dbReference type="AlphaFoldDB" id="A0A2T6ZH28"/>
<keyword evidence="1" id="KW-0812">Transmembrane</keyword>
<sequence>MAGGHHREVLHQDPALIKYAQLNANRYKYFRWNARTAKISFIYAIVIPGALMTLAFKTEGKYNFRGKRRGDILEDF</sequence>
<keyword evidence="3" id="KW-1185">Reference proteome</keyword>
<name>A0A2T6ZH28_TUBBO</name>
<dbReference type="STRING" id="42251.A0A2T6ZH28"/>
<dbReference type="Proteomes" id="UP000244722">
    <property type="component" value="Unassembled WGS sequence"/>
</dbReference>
<dbReference type="EMBL" id="NESQ01000272">
    <property type="protein sequence ID" value="PUU74808.1"/>
    <property type="molecule type" value="Genomic_DNA"/>
</dbReference>
<accession>A0A2T6ZH28</accession>
<gene>
    <name evidence="2" type="ORF">B9Z19DRAFT_1032284</name>
</gene>
<evidence type="ECO:0000313" key="2">
    <source>
        <dbReference type="EMBL" id="PUU74808.1"/>
    </source>
</evidence>